<proteinExistence type="predicted"/>
<keyword evidence="4" id="KW-1185">Reference proteome</keyword>
<evidence type="ECO:0000256" key="1">
    <source>
        <dbReference type="SAM" id="SignalP"/>
    </source>
</evidence>
<dbReference type="OrthoDB" id="7206705at2"/>
<evidence type="ECO:0000313" key="2">
    <source>
        <dbReference type="EMBL" id="MXP30470.1"/>
    </source>
</evidence>
<keyword evidence="1" id="KW-0732">Signal</keyword>
<name>A0A845AJP2_9SPHN</name>
<dbReference type="SUPFAM" id="SSF75169">
    <property type="entry name" value="DsrEFH-like"/>
    <property type="match status" value="1"/>
</dbReference>
<sequence>MMEMMMKYLTGLLACLALAAPAAAQNLSSFKTGPVFAEFGPHAPVDGVEAVPAETEFAIAFDVAKPAEDGARNRGFESAARFINMHVAAGVPEENIRIAVVVHGKAAMDLMTNDAWAAKGREGTNPSAAMIRAMLDQGVRFILCGQSGAAWGLKADELIPGVETALSAMTAHALLQQNGYTVNPF</sequence>
<feature type="signal peptide" evidence="1">
    <location>
        <begin position="1"/>
        <end position="24"/>
    </location>
</feature>
<feature type="chain" id="PRO_5044663523" description="DsrE/DsrF-like family protein" evidence="1">
    <location>
        <begin position="25"/>
        <end position="185"/>
    </location>
</feature>
<dbReference type="Gene3D" id="3.40.1260.10">
    <property type="entry name" value="DsrEFH-like"/>
    <property type="match status" value="1"/>
</dbReference>
<evidence type="ECO:0008006" key="5">
    <source>
        <dbReference type="Google" id="ProtNLM"/>
    </source>
</evidence>
<protein>
    <recommendedName>
        <fullName evidence="5">DsrE/DsrF-like family protein</fullName>
    </recommendedName>
</protein>
<dbReference type="EMBL" id="WTYE01000001">
    <property type="protein sequence ID" value="MXP30470.1"/>
    <property type="molecule type" value="Genomic_DNA"/>
</dbReference>
<dbReference type="Pfam" id="PF02635">
    <property type="entry name" value="DsrE"/>
    <property type="match status" value="1"/>
</dbReference>
<evidence type="ECO:0000313" key="4">
    <source>
        <dbReference type="Proteomes" id="UP000446786"/>
    </source>
</evidence>
<dbReference type="InterPro" id="IPR003787">
    <property type="entry name" value="Sulphur_relay_DsrE/F-like"/>
</dbReference>
<dbReference type="InterPro" id="IPR027396">
    <property type="entry name" value="DsrEFH-like"/>
</dbReference>
<accession>A0A845AJP2</accession>
<organism evidence="2 4">
    <name type="scientific">Parerythrobacter jejuensis</name>
    <dbReference type="NCBI Taxonomy" id="795812"/>
    <lineage>
        <taxon>Bacteria</taxon>
        <taxon>Pseudomonadati</taxon>
        <taxon>Pseudomonadota</taxon>
        <taxon>Alphaproteobacteria</taxon>
        <taxon>Sphingomonadales</taxon>
        <taxon>Erythrobacteraceae</taxon>
        <taxon>Parerythrobacter</taxon>
    </lineage>
</organism>
<dbReference type="AlphaFoldDB" id="A0A845AJP2"/>
<dbReference type="PANTHER" id="PTHR37691:SF1">
    <property type="entry name" value="BLR3518 PROTEIN"/>
    <property type="match status" value="1"/>
</dbReference>
<reference evidence="2 4" key="1">
    <citation type="submission" date="2019-12" db="EMBL/GenBank/DDBJ databases">
        <title>Genomic-based taxomic classification of the family Erythrobacteraceae.</title>
        <authorList>
            <person name="Xu L."/>
        </authorList>
    </citation>
    <scope>NUCLEOTIDE SEQUENCE [LARGE SCALE GENOMIC DNA]</scope>
    <source>
        <strain evidence="2 4">JCM 16677</strain>
    </source>
</reference>
<dbReference type="Proteomes" id="UP000446786">
    <property type="component" value="Unassembled WGS sequence"/>
</dbReference>
<gene>
    <name evidence="2" type="ORF">GRI94_01400</name>
    <name evidence="3" type="ORF">GRI94_15490</name>
</gene>
<dbReference type="PANTHER" id="PTHR37691">
    <property type="entry name" value="BLR3518 PROTEIN"/>
    <property type="match status" value="1"/>
</dbReference>
<evidence type="ECO:0000313" key="3">
    <source>
        <dbReference type="EMBL" id="MXP33230.1"/>
    </source>
</evidence>
<dbReference type="EMBL" id="WTYE01000001">
    <property type="protein sequence ID" value="MXP33230.1"/>
    <property type="molecule type" value="Genomic_DNA"/>
</dbReference>
<comment type="caution">
    <text evidence="2">The sequence shown here is derived from an EMBL/GenBank/DDBJ whole genome shotgun (WGS) entry which is preliminary data.</text>
</comment>